<reference evidence="2" key="1">
    <citation type="submission" date="2012-04" db="EMBL/GenBank/DDBJ databases">
        <title>The Genome Sequence of Loa loa.</title>
        <authorList>
            <consortium name="The Broad Institute Genome Sequencing Platform"/>
            <consortium name="Broad Institute Genome Sequencing Center for Infectious Disease"/>
            <person name="Nutman T.B."/>
            <person name="Fink D.L."/>
            <person name="Russ C."/>
            <person name="Young S."/>
            <person name="Zeng Q."/>
            <person name="Gargeya S."/>
            <person name="Alvarado L."/>
            <person name="Berlin A."/>
            <person name="Chapman S.B."/>
            <person name="Chen Z."/>
            <person name="Freedman E."/>
            <person name="Gellesch M."/>
            <person name="Goldberg J."/>
            <person name="Griggs A."/>
            <person name="Gujja S."/>
            <person name="Heilman E.R."/>
            <person name="Heiman D."/>
            <person name="Howarth C."/>
            <person name="Mehta T."/>
            <person name="Neiman D."/>
            <person name="Pearson M."/>
            <person name="Roberts A."/>
            <person name="Saif S."/>
            <person name="Shea T."/>
            <person name="Shenoy N."/>
            <person name="Sisk P."/>
            <person name="Stolte C."/>
            <person name="Sykes S."/>
            <person name="White J."/>
            <person name="Yandava C."/>
            <person name="Haas B."/>
            <person name="Henn M.R."/>
            <person name="Nusbaum C."/>
            <person name="Birren B."/>
        </authorList>
    </citation>
    <scope>NUCLEOTIDE SEQUENCE [LARGE SCALE GENOMIC DNA]</scope>
</reference>
<dbReference type="AlphaFoldDB" id="A0A1S0TYB9"/>
<keyword evidence="1" id="KW-1133">Transmembrane helix</keyword>
<accession>A0A1S0TYB9</accession>
<name>A0A1S0TYB9_LOALO</name>
<feature type="transmembrane region" description="Helical" evidence="1">
    <location>
        <begin position="32"/>
        <end position="52"/>
    </location>
</feature>
<dbReference type="KEGG" id="loa:LOAG_06309"/>
<proteinExistence type="predicted"/>
<gene>
    <name evidence="2" type="ORF">LOAG_06309</name>
</gene>
<organism evidence="2">
    <name type="scientific">Loa loa</name>
    <name type="common">Eye worm</name>
    <name type="synonym">Filaria loa</name>
    <dbReference type="NCBI Taxonomy" id="7209"/>
    <lineage>
        <taxon>Eukaryota</taxon>
        <taxon>Metazoa</taxon>
        <taxon>Ecdysozoa</taxon>
        <taxon>Nematoda</taxon>
        <taxon>Chromadorea</taxon>
        <taxon>Rhabditida</taxon>
        <taxon>Spirurina</taxon>
        <taxon>Spiruromorpha</taxon>
        <taxon>Filarioidea</taxon>
        <taxon>Onchocercidae</taxon>
        <taxon>Loa</taxon>
    </lineage>
</organism>
<dbReference type="GeneID" id="9943722"/>
<evidence type="ECO:0000313" key="2">
    <source>
        <dbReference type="EMBL" id="EFO22176.1"/>
    </source>
</evidence>
<evidence type="ECO:0000256" key="1">
    <source>
        <dbReference type="SAM" id="Phobius"/>
    </source>
</evidence>
<keyword evidence="1" id="KW-0472">Membrane</keyword>
<dbReference type="EMBL" id="JH712110">
    <property type="protein sequence ID" value="EFO22176.1"/>
    <property type="molecule type" value="Genomic_DNA"/>
</dbReference>
<dbReference type="CTD" id="9943722"/>
<dbReference type="InParanoid" id="A0A1S0TYB9"/>
<keyword evidence="1" id="KW-0812">Transmembrane</keyword>
<sequence>MHNYAKTIRSIAWIIYNDGFRPVCYGKPFTDMTIVIILFWVGIAIETAHPYIPVKHESN</sequence>
<protein>
    <submittedName>
        <fullName evidence="2">Uncharacterized protein</fullName>
    </submittedName>
</protein>
<dbReference type="RefSeq" id="XP_003141893.1">
    <property type="nucleotide sequence ID" value="XM_003141845.2"/>
</dbReference>